<dbReference type="Gene3D" id="1.25.10.10">
    <property type="entry name" value="Leucine-rich Repeat Variant"/>
    <property type="match status" value="1"/>
</dbReference>
<name>A0A849SP54_UNCEI</name>
<dbReference type="InterPro" id="IPR016024">
    <property type="entry name" value="ARM-type_fold"/>
</dbReference>
<protein>
    <submittedName>
        <fullName evidence="2">HEAT repeat domain-containing protein</fullName>
    </submittedName>
</protein>
<reference evidence="2 3" key="1">
    <citation type="submission" date="2020-04" db="EMBL/GenBank/DDBJ databases">
        <title>Metagenomic profiling of ammonia- and methane-oxidizing microorganisms in a Dutch drinking water treatment plant.</title>
        <authorList>
            <person name="Poghosyan L."/>
            <person name="Leucker S."/>
        </authorList>
    </citation>
    <scope>NUCLEOTIDE SEQUENCE [LARGE SCALE GENOMIC DNA]</scope>
    <source>
        <strain evidence="2">S-RSF-IL-03</strain>
    </source>
</reference>
<dbReference type="SUPFAM" id="SSF48371">
    <property type="entry name" value="ARM repeat"/>
    <property type="match status" value="1"/>
</dbReference>
<proteinExistence type="predicted"/>
<dbReference type="InterPro" id="IPR004155">
    <property type="entry name" value="PBS_lyase_HEAT"/>
</dbReference>
<comment type="caution">
    <text evidence="2">The sequence shown here is derived from an EMBL/GenBank/DDBJ whole genome shotgun (WGS) entry which is preliminary data.</text>
</comment>
<dbReference type="SMART" id="SM00567">
    <property type="entry name" value="EZ_HEAT"/>
    <property type="match status" value="3"/>
</dbReference>
<sequence length="580" mass="64059">MAHIAPQDPTATTSRGNLHDARIKAVYSWVNQLGRTLKTCRLYDSNNPTVVRFRDELVAALAKLLEEHGGFTVEFTADDVVCEEVSLYPARSREDNLALPFYRDGVRSITFNVGVLPREIDSLVESVLQVTGQNIGQDDLVTLLWEAQLEHLEIDSVPSEGDFGGGPGEADDAGELVPWPQPGQVEDGETPELDASGEEIGAKPEGRSDDWTVSDDSGEVEKGFATLETLARHEVQRFATQYEAERNVAPVTTALAILRAALTTGVVPEDRLEFGRFVPRLLRLSIGRGAWLEAREAISLMSEIGDEEGARQNLSQEMLQPISISSVTEHLDQQEANSLAEFIAFAREFGDTGVDFLTLVLGESQQRRNRRLIAEAIADLCRANPERLAPYLSDRRWYVVRNIVHILGWIGTDSIAGMLQVALRHPEPRVRQEAVAALGQVSARVARPMLLKLLDGTEARTFCAVLHQLSVEKHAATAKLVLGFMLEPTFEQRSPEEKRAIYTAISSIGGDEVVGELEAELLKGNWFSRTQEGHRQAVARCLARIGTPLSKQVLERGRTSKRGPVRQACEMALLGFNERD</sequence>
<dbReference type="EMBL" id="JABFRW010000136">
    <property type="protein sequence ID" value="NOT34657.1"/>
    <property type="molecule type" value="Genomic_DNA"/>
</dbReference>
<evidence type="ECO:0000313" key="2">
    <source>
        <dbReference type="EMBL" id="NOT34657.1"/>
    </source>
</evidence>
<dbReference type="AlphaFoldDB" id="A0A849SP54"/>
<dbReference type="Pfam" id="PF13646">
    <property type="entry name" value="HEAT_2"/>
    <property type="match status" value="1"/>
</dbReference>
<accession>A0A849SP54</accession>
<feature type="region of interest" description="Disordered" evidence="1">
    <location>
        <begin position="156"/>
        <end position="217"/>
    </location>
</feature>
<dbReference type="Proteomes" id="UP000580839">
    <property type="component" value="Unassembled WGS sequence"/>
</dbReference>
<gene>
    <name evidence="2" type="ORF">HOP12_10880</name>
</gene>
<evidence type="ECO:0000313" key="3">
    <source>
        <dbReference type="Proteomes" id="UP000580839"/>
    </source>
</evidence>
<feature type="compositionally biased region" description="Acidic residues" evidence="1">
    <location>
        <begin position="186"/>
        <end position="197"/>
    </location>
</feature>
<evidence type="ECO:0000256" key="1">
    <source>
        <dbReference type="SAM" id="MobiDB-lite"/>
    </source>
</evidence>
<feature type="compositionally biased region" description="Basic and acidic residues" evidence="1">
    <location>
        <begin position="200"/>
        <end position="210"/>
    </location>
</feature>
<organism evidence="2 3">
    <name type="scientific">Eiseniibacteriota bacterium</name>
    <dbReference type="NCBI Taxonomy" id="2212470"/>
    <lineage>
        <taxon>Bacteria</taxon>
        <taxon>Candidatus Eiseniibacteriota</taxon>
    </lineage>
</organism>
<dbReference type="InterPro" id="IPR011989">
    <property type="entry name" value="ARM-like"/>
</dbReference>